<dbReference type="EMBL" id="BGZK01000435">
    <property type="protein sequence ID" value="GBP43397.1"/>
    <property type="molecule type" value="Genomic_DNA"/>
</dbReference>
<proteinExistence type="predicted"/>
<feature type="compositionally biased region" description="Polar residues" evidence="1">
    <location>
        <begin position="1"/>
        <end position="16"/>
    </location>
</feature>
<dbReference type="AlphaFoldDB" id="A0A4C1VZY5"/>
<evidence type="ECO:0000313" key="3">
    <source>
        <dbReference type="Proteomes" id="UP000299102"/>
    </source>
</evidence>
<organism evidence="2 3">
    <name type="scientific">Eumeta variegata</name>
    <name type="common">Bagworm moth</name>
    <name type="synonym">Eumeta japonica</name>
    <dbReference type="NCBI Taxonomy" id="151549"/>
    <lineage>
        <taxon>Eukaryota</taxon>
        <taxon>Metazoa</taxon>
        <taxon>Ecdysozoa</taxon>
        <taxon>Arthropoda</taxon>
        <taxon>Hexapoda</taxon>
        <taxon>Insecta</taxon>
        <taxon>Pterygota</taxon>
        <taxon>Neoptera</taxon>
        <taxon>Endopterygota</taxon>
        <taxon>Lepidoptera</taxon>
        <taxon>Glossata</taxon>
        <taxon>Ditrysia</taxon>
        <taxon>Tineoidea</taxon>
        <taxon>Psychidae</taxon>
        <taxon>Oiketicinae</taxon>
        <taxon>Eumeta</taxon>
    </lineage>
</organism>
<evidence type="ECO:0000256" key="1">
    <source>
        <dbReference type="SAM" id="MobiDB-lite"/>
    </source>
</evidence>
<gene>
    <name evidence="2" type="ORF">EVAR_33925_1</name>
</gene>
<feature type="compositionally biased region" description="Basic and acidic residues" evidence="1">
    <location>
        <begin position="40"/>
        <end position="78"/>
    </location>
</feature>
<protein>
    <submittedName>
        <fullName evidence="2">Uncharacterized protein</fullName>
    </submittedName>
</protein>
<feature type="region of interest" description="Disordered" evidence="1">
    <location>
        <begin position="1"/>
        <end position="94"/>
    </location>
</feature>
<sequence length="194" mass="21411">MATKTKPLTTCLNTPRNIRGRRGPAADGHSDAGSGTPSRRRADDGRTPLKRHGGDVRRRVEPGRTRRPDIEDRRRSEETSTALSRDGGGQSASDQFIRPRWFGKAFIFFLCERTRDTNWTGPRVALRVAVPRSHRGLPGIVQDLHSARPASARGPARAVPALRKFNYSGKSINVPYDYCLGGGNPIEKTKQSVV</sequence>
<evidence type="ECO:0000313" key="2">
    <source>
        <dbReference type="EMBL" id="GBP43397.1"/>
    </source>
</evidence>
<accession>A0A4C1VZY5</accession>
<dbReference type="Proteomes" id="UP000299102">
    <property type="component" value="Unassembled WGS sequence"/>
</dbReference>
<reference evidence="2 3" key="1">
    <citation type="journal article" date="2019" name="Commun. Biol.">
        <title>The bagworm genome reveals a unique fibroin gene that provides high tensile strength.</title>
        <authorList>
            <person name="Kono N."/>
            <person name="Nakamura H."/>
            <person name="Ohtoshi R."/>
            <person name="Tomita M."/>
            <person name="Numata K."/>
            <person name="Arakawa K."/>
        </authorList>
    </citation>
    <scope>NUCLEOTIDE SEQUENCE [LARGE SCALE GENOMIC DNA]</scope>
</reference>
<name>A0A4C1VZY5_EUMVA</name>
<keyword evidence="3" id="KW-1185">Reference proteome</keyword>
<comment type="caution">
    <text evidence="2">The sequence shown here is derived from an EMBL/GenBank/DDBJ whole genome shotgun (WGS) entry which is preliminary data.</text>
</comment>